<dbReference type="Pfam" id="PF00400">
    <property type="entry name" value="WD40"/>
    <property type="match status" value="1"/>
</dbReference>
<protein>
    <recommendedName>
        <fullName evidence="4">WD40 repeat-like protein</fullName>
    </recommendedName>
</protein>
<evidence type="ECO:0000313" key="2">
    <source>
        <dbReference type="EMBL" id="KAF9331185.1"/>
    </source>
</evidence>
<organism evidence="2 3">
    <name type="scientific">Podila minutissima</name>
    <dbReference type="NCBI Taxonomy" id="64525"/>
    <lineage>
        <taxon>Eukaryota</taxon>
        <taxon>Fungi</taxon>
        <taxon>Fungi incertae sedis</taxon>
        <taxon>Mucoromycota</taxon>
        <taxon>Mortierellomycotina</taxon>
        <taxon>Mortierellomycetes</taxon>
        <taxon>Mortierellales</taxon>
        <taxon>Mortierellaceae</taxon>
        <taxon>Podila</taxon>
    </lineage>
</organism>
<dbReference type="PANTHER" id="PTHR43991:SF12">
    <property type="entry name" value="WD REPEAT PROTEIN (AFU_ORTHOLOGUE AFUA_8G05640)"/>
    <property type="match status" value="1"/>
</dbReference>
<accession>A0A9P5SNA6</accession>
<keyword evidence="3" id="KW-1185">Reference proteome</keyword>
<dbReference type="AlphaFoldDB" id="A0A9P5SNA6"/>
<dbReference type="InterPro" id="IPR036322">
    <property type="entry name" value="WD40_repeat_dom_sf"/>
</dbReference>
<dbReference type="Gene3D" id="2.130.10.10">
    <property type="entry name" value="YVTN repeat-like/Quinoprotein amine dehydrogenase"/>
    <property type="match status" value="1"/>
</dbReference>
<evidence type="ECO:0000313" key="3">
    <source>
        <dbReference type="Proteomes" id="UP000696485"/>
    </source>
</evidence>
<dbReference type="PROSITE" id="PS50082">
    <property type="entry name" value="WD_REPEATS_2"/>
    <property type="match status" value="1"/>
</dbReference>
<dbReference type="InterPro" id="IPR001680">
    <property type="entry name" value="WD40_rpt"/>
</dbReference>
<dbReference type="SUPFAM" id="SSF50978">
    <property type="entry name" value="WD40 repeat-like"/>
    <property type="match status" value="1"/>
</dbReference>
<dbReference type="Proteomes" id="UP000696485">
    <property type="component" value="Unassembled WGS sequence"/>
</dbReference>
<dbReference type="InterPro" id="IPR015943">
    <property type="entry name" value="WD40/YVTN_repeat-like_dom_sf"/>
</dbReference>
<name>A0A9P5SNA6_9FUNG</name>
<gene>
    <name evidence="2" type="ORF">BG006_005956</name>
</gene>
<dbReference type="SMART" id="SM00320">
    <property type="entry name" value="WD40"/>
    <property type="match status" value="2"/>
</dbReference>
<reference evidence="2" key="1">
    <citation type="journal article" date="2020" name="Fungal Divers.">
        <title>Resolving the Mortierellaceae phylogeny through synthesis of multi-gene phylogenetics and phylogenomics.</title>
        <authorList>
            <person name="Vandepol N."/>
            <person name="Liber J."/>
            <person name="Desiro A."/>
            <person name="Na H."/>
            <person name="Kennedy M."/>
            <person name="Barry K."/>
            <person name="Grigoriev I.V."/>
            <person name="Miller A.N."/>
            <person name="O'Donnell K."/>
            <person name="Stajich J.E."/>
            <person name="Bonito G."/>
        </authorList>
    </citation>
    <scope>NUCLEOTIDE SEQUENCE</scope>
    <source>
        <strain evidence="2">NVP1</strain>
    </source>
</reference>
<feature type="repeat" description="WD" evidence="1">
    <location>
        <begin position="241"/>
        <end position="275"/>
    </location>
</feature>
<dbReference type="EMBL" id="JAAAUY010000342">
    <property type="protein sequence ID" value="KAF9331185.1"/>
    <property type="molecule type" value="Genomic_DNA"/>
</dbReference>
<comment type="caution">
    <text evidence="2">The sequence shown here is derived from an EMBL/GenBank/DDBJ whole genome shotgun (WGS) entry which is preliminary data.</text>
</comment>
<proteinExistence type="predicted"/>
<keyword evidence="1" id="KW-0853">WD repeat</keyword>
<dbReference type="PROSITE" id="PS50294">
    <property type="entry name" value="WD_REPEATS_REGION"/>
    <property type="match status" value="1"/>
</dbReference>
<evidence type="ECO:0000256" key="1">
    <source>
        <dbReference type="PROSITE-ProRule" id="PRU00221"/>
    </source>
</evidence>
<sequence>MSYDAVFDLVSITLEGTEISELDDMIEEMVNEQALLEDDSLEHPLFPSFVQAFPKRHVCPLRSLVTARQTIVEQEDVTEHRTDMANENSIQHWSPQLRTSTTILGSPLKNALARVPHRITTMAAMDHNLLVGGEDGSFTFMNLQTCQKPVFGTFTDGEYLEINSIEMSHSRTGASHAYVSTNDYRVRCVDLNSLETYAEYPTEWFVNYTAQSPDAHMIAIVGDGLDGQVLSVNSKEVIATLKGHQRFSFSCAWSPDSRMLATGSDDQSTCIYDTRKMSEPLHVLGSDIRESVRALRYSACGRYLVIAEERDYIHIVDTTSDYKQAQKIDFIGDISGISLTPDAEGLFVGVSSVDFSSLLEFERLYQGSDASQSDPWGSLY</sequence>
<dbReference type="PANTHER" id="PTHR43991">
    <property type="entry name" value="WD REPEAT PROTEIN (AFU_ORTHOLOGUE AFUA_8G05640)-RELATED"/>
    <property type="match status" value="1"/>
</dbReference>
<evidence type="ECO:0008006" key="4">
    <source>
        <dbReference type="Google" id="ProtNLM"/>
    </source>
</evidence>